<proteinExistence type="predicted"/>
<feature type="region of interest" description="Disordered" evidence="1">
    <location>
        <begin position="1"/>
        <end position="35"/>
    </location>
</feature>
<dbReference type="EMBL" id="LAZR01010810">
    <property type="protein sequence ID" value="KKM64936.1"/>
    <property type="molecule type" value="Genomic_DNA"/>
</dbReference>
<feature type="non-terminal residue" evidence="2">
    <location>
        <position position="976"/>
    </location>
</feature>
<name>A0A0F9JR85_9ZZZZ</name>
<accession>A0A0F9JR85</accession>
<evidence type="ECO:0000313" key="2">
    <source>
        <dbReference type="EMBL" id="KKM64936.1"/>
    </source>
</evidence>
<evidence type="ECO:0000256" key="1">
    <source>
        <dbReference type="SAM" id="MobiDB-lite"/>
    </source>
</evidence>
<protein>
    <submittedName>
        <fullName evidence="2">Uncharacterized protein</fullName>
    </submittedName>
</protein>
<gene>
    <name evidence="2" type="ORF">LCGC14_1496370</name>
</gene>
<dbReference type="AlphaFoldDB" id="A0A0F9JR85"/>
<reference evidence="2" key="1">
    <citation type="journal article" date="2015" name="Nature">
        <title>Complex archaea that bridge the gap between prokaryotes and eukaryotes.</title>
        <authorList>
            <person name="Spang A."/>
            <person name="Saw J.H."/>
            <person name="Jorgensen S.L."/>
            <person name="Zaremba-Niedzwiedzka K."/>
            <person name="Martijn J."/>
            <person name="Lind A.E."/>
            <person name="van Eijk R."/>
            <person name="Schleper C."/>
            <person name="Guy L."/>
            <person name="Ettema T.J."/>
        </authorList>
    </citation>
    <scope>NUCLEOTIDE SEQUENCE</scope>
</reference>
<feature type="compositionally biased region" description="Basic and acidic residues" evidence="1">
    <location>
        <begin position="18"/>
        <end position="35"/>
    </location>
</feature>
<sequence length="976" mass="106335">MAVLPKAITTPLRPRRTQSVEEATRARESEIARGEAPHTITWHISNPPELELEPLPEPIIEPIAVPTEDSFLEIERLLRVVIPEGDPGLVLEWAERNAEAFAKILRESPEREAAAFLEQQLFEPAVAPVPASATDFETVAPGLQGVSFDIRGQVIHPEETQEAVENVYPGANLETVRQFAVRETEQFINDIQARGRTPEVETLLRSLGLGTEDIEGLFPPLSPEVTLEREQAQAVLGPEPEWRSARTGEVITQSEKEKRFPKGYEPELDEWRLTAETSKNYFHVFKVFGESLTKLPKQLAASILQAVQPTGASAVNKDWADELIADANKDLNEFARKVAERYSGTRLPIKLSDIATLPQSLAFSLTSMGAGLGVGVPIALAPVPGARVAAWAAGTAASGAVAFNMSRYQIMQTYLDVKNEEMKATVGREITIEEEEQLKRDFSLEATKFGLWEAVPEALSNLAFAKLLTLPLGKMVGRNIATKIIAKISGIYGQEFLTETITQKGQSAIEVEAGLREGRITWVEAFKEIAPQTFLLTTILGGLGQVSVSSVNRIKKSLKKEVGDSPLHETILENITEDVFAEVEAEAIATMEGITPPTARAVGDVRAELEPEAEPTAASELAVQEKLLTDLQTEARPPGLEAMRAREEQIRSIQFRIKGLREKATVEAEVPAVAEVALPATRPFEIKLTEKDLVVVEGSAFHGTGGREILNILKTGSIEPFVSRGDKLGESVVSLSRFKKAASDQGIFTIEVKDTGFRDRLEAIDGDVVEGLEVVSDKPIPISDIKSVTISIGTKESLETKELVSGQTLAFIKKQLEDKGIKVIVEKPKPPAVEAVKAPAVKPPAVAEVKPPTVEDKVQKELAIQKTKQDTFVETTETKNISKAGEESLNAQSESAGLPPPNIPPGTIGHIGSGGKNAENNLFDMTNRVIPGEDAGRAALRIWDGTRNRMATETISWWRKGNKTLKDLGIGKTEGR</sequence>
<organism evidence="2">
    <name type="scientific">marine sediment metagenome</name>
    <dbReference type="NCBI Taxonomy" id="412755"/>
    <lineage>
        <taxon>unclassified sequences</taxon>
        <taxon>metagenomes</taxon>
        <taxon>ecological metagenomes</taxon>
    </lineage>
</organism>
<comment type="caution">
    <text evidence="2">The sequence shown here is derived from an EMBL/GenBank/DDBJ whole genome shotgun (WGS) entry which is preliminary data.</text>
</comment>